<dbReference type="InterPro" id="IPR045304">
    <property type="entry name" value="LbH_SAT"/>
</dbReference>
<keyword evidence="3 6" id="KW-0808">Transferase</keyword>
<dbReference type="PANTHER" id="PTHR42811">
    <property type="entry name" value="SERINE ACETYLTRANSFERASE"/>
    <property type="match status" value="1"/>
</dbReference>
<organism evidence="6 7">
    <name type="scientific">Bradyrhizobium elkanii</name>
    <dbReference type="NCBI Taxonomy" id="29448"/>
    <lineage>
        <taxon>Bacteria</taxon>
        <taxon>Pseudomonadati</taxon>
        <taxon>Pseudomonadota</taxon>
        <taxon>Alphaproteobacteria</taxon>
        <taxon>Hyphomicrobiales</taxon>
        <taxon>Nitrobacteraceae</taxon>
        <taxon>Bradyrhizobium</taxon>
    </lineage>
</organism>
<dbReference type="EMBL" id="JAFICZ010000001">
    <property type="protein sequence ID" value="MBP1291059.1"/>
    <property type="molecule type" value="Genomic_DNA"/>
</dbReference>
<dbReference type="SUPFAM" id="SSF51161">
    <property type="entry name" value="Trimeric LpxA-like enzymes"/>
    <property type="match status" value="1"/>
</dbReference>
<evidence type="ECO:0000256" key="1">
    <source>
        <dbReference type="ARBA" id="ARBA00018522"/>
    </source>
</evidence>
<name>A0A8I1Y2X8_BRAEL</name>
<dbReference type="CDD" id="cd03354">
    <property type="entry name" value="LbH_SAT"/>
    <property type="match status" value="1"/>
</dbReference>
<accession>A0A8I1Y2X8</accession>
<evidence type="ECO:0000256" key="3">
    <source>
        <dbReference type="ARBA" id="ARBA00022679"/>
    </source>
</evidence>
<dbReference type="Proteomes" id="UP000673383">
    <property type="component" value="Unassembled WGS sequence"/>
</dbReference>
<evidence type="ECO:0000259" key="5">
    <source>
        <dbReference type="SMART" id="SM00971"/>
    </source>
</evidence>
<proteinExistence type="predicted"/>
<dbReference type="UniPathway" id="UPA00136">
    <property type="reaction ID" value="UER00199"/>
</dbReference>
<dbReference type="InterPro" id="IPR042122">
    <property type="entry name" value="Ser_AcTrfase_N_sf"/>
</dbReference>
<evidence type="ECO:0000256" key="4">
    <source>
        <dbReference type="ARBA" id="ARBA00023315"/>
    </source>
</evidence>
<comment type="caution">
    <text evidence="6">The sequence shown here is derived from an EMBL/GenBank/DDBJ whole genome shotgun (WGS) entry which is preliminary data.</text>
</comment>
<protein>
    <recommendedName>
        <fullName evidence="1">Serine acetyltransferase</fullName>
    </recommendedName>
</protein>
<dbReference type="GO" id="GO:0006535">
    <property type="term" value="P:cysteine biosynthetic process from serine"/>
    <property type="evidence" value="ECO:0007669"/>
    <property type="project" value="InterPro"/>
</dbReference>
<dbReference type="RefSeq" id="WP_172648672.1">
    <property type="nucleotide sequence ID" value="NZ_JAFICZ010000001.1"/>
</dbReference>
<feature type="domain" description="Serine acetyltransferase N-terminal" evidence="5">
    <location>
        <begin position="12"/>
        <end position="115"/>
    </location>
</feature>
<dbReference type="InterPro" id="IPR011004">
    <property type="entry name" value="Trimer_LpxA-like_sf"/>
</dbReference>
<evidence type="ECO:0000313" key="6">
    <source>
        <dbReference type="EMBL" id="MBP1291059.1"/>
    </source>
</evidence>
<sequence length="256" mass="26666">MAGSTTVTAGDLWLAIRREAAAAIAADPFLEASAAFILDQGDLGGALAFLIGRHISRAEEDRAQFMRAAREAYAAEPVLVDAAATDLTAIVRRDPAITGFLPPLLNFKGFVALEAWRVSNWLWREDRPDLALMMQSATADQLQISIHPSARIGTAVFLDHGTGIIIGALASVGDEVTILQNVTIARHQDDPRRAPTIGHGVLLSAGATVIGHLSIGDFARIGAGALVTTDVPAGCTAVGVPARLTNCGEAGASTLS</sequence>
<dbReference type="GO" id="GO:0009001">
    <property type="term" value="F:serine O-acetyltransferase activity"/>
    <property type="evidence" value="ECO:0007669"/>
    <property type="project" value="InterPro"/>
</dbReference>
<keyword evidence="2" id="KW-0028">Amino-acid biosynthesis</keyword>
<evidence type="ECO:0000256" key="2">
    <source>
        <dbReference type="ARBA" id="ARBA00022605"/>
    </source>
</evidence>
<evidence type="ECO:0000313" key="7">
    <source>
        <dbReference type="Proteomes" id="UP000673383"/>
    </source>
</evidence>
<dbReference type="AlphaFoldDB" id="A0A8I1Y2X8"/>
<dbReference type="GO" id="GO:0005737">
    <property type="term" value="C:cytoplasm"/>
    <property type="evidence" value="ECO:0007669"/>
    <property type="project" value="InterPro"/>
</dbReference>
<keyword evidence="4 6" id="KW-0012">Acyltransferase</keyword>
<dbReference type="Gene3D" id="2.160.10.10">
    <property type="entry name" value="Hexapeptide repeat proteins"/>
    <property type="match status" value="1"/>
</dbReference>
<dbReference type="Pfam" id="PF06426">
    <property type="entry name" value="SATase_N"/>
    <property type="match status" value="1"/>
</dbReference>
<reference evidence="6" key="1">
    <citation type="submission" date="2021-02" db="EMBL/GenBank/DDBJ databases">
        <title>Genomic Encyclopedia of Type Strains, Phase IV (KMG-V): Genome sequencing to study the core and pangenomes of soil and plant-associated prokaryotes.</title>
        <authorList>
            <person name="Whitman W."/>
        </authorList>
    </citation>
    <scope>NUCLEOTIDE SEQUENCE</scope>
    <source>
        <strain evidence="6">USDA 406</strain>
    </source>
</reference>
<dbReference type="InterPro" id="IPR010493">
    <property type="entry name" value="Ser_AcTrfase_N"/>
</dbReference>
<gene>
    <name evidence="6" type="ORF">JOH49_000812</name>
</gene>
<dbReference type="SMART" id="SM00971">
    <property type="entry name" value="SATase_N"/>
    <property type="match status" value="1"/>
</dbReference>
<dbReference type="Gene3D" id="1.10.3130.10">
    <property type="entry name" value="serine acetyltransferase, domain 1"/>
    <property type="match status" value="1"/>
</dbReference>